<feature type="compositionally biased region" description="Basic and acidic residues" evidence="1">
    <location>
        <begin position="2950"/>
        <end position="2969"/>
    </location>
</feature>
<feature type="compositionally biased region" description="Basic residues" evidence="1">
    <location>
        <begin position="1017"/>
        <end position="1030"/>
    </location>
</feature>
<feature type="compositionally biased region" description="Polar residues" evidence="1">
    <location>
        <begin position="1095"/>
        <end position="1106"/>
    </location>
</feature>
<feature type="region of interest" description="Disordered" evidence="1">
    <location>
        <begin position="1727"/>
        <end position="1823"/>
    </location>
</feature>
<feature type="region of interest" description="Disordered" evidence="1">
    <location>
        <begin position="1461"/>
        <end position="1539"/>
    </location>
</feature>
<feature type="compositionally biased region" description="Polar residues" evidence="1">
    <location>
        <begin position="1800"/>
        <end position="1813"/>
    </location>
</feature>
<evidence type="ECO:0000313" key="3">
    <source>
        <dbReference type="EMBL" id="KAK3766890.1"/>
    </source>
</evidence>
<feature type="compositionally biased region" description="Polar residues" evidence="1">
    <location>
        <begin position="1727"/>
        <end position="1793"/>
    </location>
</feature>
<evidence type="ECO:0000259" key="2">
    <source>
        <dbReference type="PROSITE" id="PS00028"/>
    </source>
</evidence>
<protein>
    <recommendedName>
        <fullName evidence="2">C2H2-type domain-containing protein</fullName>
    </recommendedName>
</protein>
<evidence type="ECO:0000313" key="4">
    <source>
        <dbReference type="Proteomes" id="UP001283361"/>
    </source>
</evidence>
<feature type="compositionally biased region" description="Polar residues" evidence="1">
    <location>
        <begin position="1461"/>
        <end position="1490"/>
    </location>
</feature>
<feature type="compositionally biased region" description="Polar residues" evidence="1">
    <location>
        <begin position="3091"/>
        <end position="3114"/>
    </location>
</feature>
<feature type="compositionally biased region" description="Low complexity" evidence="1">
    <location>
        <begin position="3046"/>
        <end position="3062"/>
    </location>
</feature>
<feature type="compositionally biased region" description="Low complexity" evidence="1">
    <location>
        <begin position="3224"/>
        <end position="3234"/>
    </location>
</feature>
<feature type="region of interest" description="Disordered" evidence="1">
    <location>
        <begin position="1663"/>
        <end position="1702"/>
    </location>
</feature>
<dbReference type="SMART" id="SM00355">
    <property type="entry name" value="ZnF_C2H2"/>
    <property type="match status" value="8"/>
</dbReference>
<feature type="region of interest" description="Disordered" evidence="1">
    <location>
        <begin position="637"/>
        <end position="662"/>
    </location>
</feature>
<sequence>MPKRKKRTVKKQKEEETVCEAKKVAAASSTSQCGDDGDELSSFTSVPLLRTQEEGVKGGLTSHFMCNYCEFSAESKVDLISHMRKHMIKCTKCQFSSLSRKEVTQHCKDEHDADFEEKAHEVATSSTEVEMDKDPCSACVFCKFMTYSTEHLERHTTLKHPGMLPKSVAKMVTKLASTQIRQGDVRFYLAISGKGNIEDSKLVSSSPSKEVSSEPIEIEDENYIDVKPKFEPIELKVQAELLDKQNHLASDSKSSLDTHISETFTQQLAKRMKMEKTSVRSEADTSETDTKPEKGVKVETIYCLTCPYSNVLIDKLKCHTLVQHPLGAAVATYSSTSESSLADFTFFCVKEECPYSTGDLKEFQKHIMLCCSAIKSLKVIERERLKSTVTFIFEIKKKHSLNMEQGFNEFASPVMPQEDLAGEESTAAENPSQLPPLPSKITNSNLIPSCESQSPFHENLSSNLHPFVPKSDIKVNSQSSQEAHMSTQQALPEAIQKPNESSNKPLKYMGTAPTTYDHLSQNQVSPDMHTVNTQRSHVGIFRDVQKSNDSNQITSQGDRQMVHKVDGPLSYLATGHQTLQYPVNNSASPQYQAARGRKRNIQGQSAYLQRTMPPSHMQPQQHLPLQGLPRPRVPLTPQKPSFRGQGMYRGRGRPSQILKPGESNVADDDVIVTAVVRMSPSNQRGRLPPPARGRSSMISSQRLGGPVQYHNQMPSRPRGRGAPVRPNFAPILQPRPFDMSRHFEALACAANPNEEDDLQIVGMTLGKDGAMGHPKAVDASRFSYCCLHCGKDQGSKNVMKQHMKACHNDTLLGAFTNIDTGQWLYFCPQLHCAFMTYNEQRLSDHLQKCCDPEKLKAFDFGVAMNNLKSMKIRQMEVRSVSGSQNDPIDLDGRGMRDRFSSSLNDAFDDIVVNTTGRQMVRPPVSRPLRALRSQQSQAQRMPIPYQPIRVQGKGRGTLHTPQQPIGRSPRSYGPRGRLPGPRQPTMYYRTPGPTRPVGRSPGFLPPQAATAGPRMAHMQRPRMPHPHTRQKPQPTSLLNPIIIDVDPDSPERPKDNPPDGFDNFDPAATPQSQLCSSTQSGLIVQPVGGDKGLVTENQNPDQISSNFLNVPDIQLNESDNFTPPQKIAFENSRAANGSSSSIKSFSILEQQADPEDSLAENHRIDTNQLDLENPPEELSDATQITALATHQEKPQGSLISSASLVIQGTSKNSGANGEGEASNSEHLTPFHHGYPENHQDDASADDENFGTFMNEHEASHANSAQSESFQNLDVASDSITDEVPGLHSAHQSPSRGTMISSQVTPFPGENLEPLTDGQSSFPFIDKPYISQLPAVTTDAKIAISNTHPLSTTKSQLHTAREAQPGSSDAETSVVQHMQDTFSADMESEHQIDTQCGPMTVAELESFADTHSVSARGPLQSSLSSDMQYAMPFGKQTDFSKDMHSESLYDKQSVCSITPVTEKQPFPSTEMHSTSSLYNRSSPSCNGQSIPSDDPQPVPSIGVEYERPSNEIQSGPLTSGQSALSNMQSVPSTNKQSMSPTNVQFVTSTDSQSVPLTAMQSLPSTDMQSVLSTDMHSASTTDLQSVSSTDLQFMPSTDMQFVPSVDMQSVPSTEMSTIPSTYMQSVPSTEMSTIPSTYMQSAPTAEMQSVPLTDMQSVPLTDMQSVRSTDMPSVPLTDMQSVRSTDMPSVPLTDIRSVPSTDMQSVPLADIQLASTTEMQSVPLTDMQSVPSTDMQSAPTDMQSMPSTDMQSAPTTDMQSMPSTDLQSAPTTDVQSVPSSDNQSVPSTDSQSGPLTDLESIPQSDTRSDSSTATHAKPLCDTQSLLSTNVQLTPSVESQHAPKTRNSQDEHQENIKVVSTNHDSTSVKVQPVAPTSTDTKAMVSQHNHWSSELFDEEERINAVVLEKVFAKVPDMPKTLSRRLVFKFKQYANYKNVKITPDSKVIDEFVSKISYKRSSSADGKNTKSTQGTVNNTPSPMSTRSGRHFPDPSLEVKATFISPSSKKDSSIVEYGESEKVKHVKCTSMDNNNLSQVNEGGVHKTHEATVKKSQIAESVKIKSTFSDQQFSHTSESHDCYSEPETVPREIPALSPVIKEHNKTNQEETAFNAHSSDSPVTMQQRESLSAWSCSKEEDNRMPSESSEGIVTSGNTLLHPTTYSCYNRLQTSTENKTELSKSTSGKSLIVKEITSDDNAIPVNTTSQTLVKTSFRSLHSVEEDSTASITSDKVVEAKDSSQENSLEAQVKQIQSASEIVHEPYSCSDKDIVSSDHDLECGSGPALMPSESMRVCQENTASLDQAFQKGNVQHPFQGDESFQVQPSLNHKSFDISESLEKDSHGSTDGDFLTSMQDQRQDDLIKTAECCQEGSSMPLPFQQRNNKSDDSSYGATNVEKLKFCQEKGPLTTDLIETHVILPERSIQFSGLFASLVQQVKKAEKSGSTDNVKGNIDIVNNSQEAVVSTHSESNLKNSTEPTKFKSQSNCQQSSRSFHFNSIKLRQVLKRVWKKGKFNKSRPPMSSNENEFPVCKKMRFRRASAPEKDIETNAISARCLSPESNSCPGQPSGLDICQSSQNDFTNTHISCLMSEKDELQVKSLEDDRKTIVKENMQSDDQTLNTDNEEHLTIASLIAANLAAEKEQINSSSSPRLDTNDKSFLENMVKSDLKQGSQGGESVQRSNSPSNDIDKFIQSLPGTSKEETNDDEKPMVVDKVTGRLILKVKKHNLPRIKATKLSPNMNSTIESQEIESIRSEDNFVRRSLRERKVVHRDENEITEIDELMSEDDDEYHVEEDSDAYSSDSNGGREENFDHSQQKRIKKTKSPPDPTAFDVKLKGKYKCWQCRKVFLKCGFAKSHILKKHIDKGLCAIDLGQSEFLGNPQLLLFCPKKCRYATLSIEGLKNHMANCEREILSPQEITEKFVDTDYDELLKMGEKILEVPVKKVRTTKKPQAKKSMSSEEQEHCKTADRPEDSANEKASVLIHQAPTQEALEDSRSQKTVSQNEQSLESTTLIASSNDSYEVVDVDLECVEPAEREKEAVQQQPPQPYSETQPLPFQQQQAAPIQQQQSFHLGQGHPPATSVYQDRGPLRSPHFLNSGFNSSHTTGPRPNIPQQPVTGPVNTRIIRPSKSGPILNTASPVRGQLPAQNPSAFPMPRPCNINSHSGAQPRVFPPNSNSPQHVRLGQRVTQNSPNANLSLQRPHQQMPRFAQGASVRGARLTNPRPRQAFVRPPQQQLQQRPANFPPQRYSPRQPTGSHFRPQLMNQARGRGQGPKHHLQQHQQQLQQRGGGNGQTNYYSHSQQQTGSSTVDRNRSLGLALDQNDSYTVTEAGVICLD</sequence>
<gene>
    <name evidence="3" type="ORF">RRG08_040413</name>
</gene>
<feature type="region of interest" description="Disordered" evidence="1">
    <location>
        <begin position="1350"/>
        <end position="1373"/>
    </location>
</feature>
<feature type="region of interest" description="Disordered" evidence="1">
    <location>
        <begin position="2099"/>
        <end position="2148"/>
    </location>
</feature>
<feature type="region of interest" description="Disordered" evidence="1">
    <location>
        <begin position="1209"/>
        <end position="1248"/>
    </location>
</feature>
<feature type="region of interest" description="Disordered" evidence="1">
    <location>
        <begin position="2771"/>
        <end position="2822"/>
    </location>
</feature>
<feature type="compositionally biased region" description="Polar residues" evidence="1">
    <location>
        <begin position="2137"/>
        <end position="2148"/>
    </location>
</feature>
<feature type="compositionally biased region" description="Polar residues" evidence="1">
    <location>
        <begin position="2102"/>
        <end position="2127"/>
    </location>
</feature>
<feature type="region of interest" description="Disordered" evidence="1">
    <location>
        <begin position="1282"/>
        <end position="1319"/>
    </location>
</feature>
<comment type="caution">
    <text evidence="3">The sequence shown here is derived from an EMBL/GenBank/DDBJ whole genome shotgun (WGS) entry which is preliminary data.</text>
</comment>
<accession>A0AAE1DEF9</accession>
<feature type="region of interest" description="Disordered" evidence="1">
    <location>
        <begin position="3027"/>
        <end position="3114"/>
    </location>
</feature>
<feature type="compositionally biased region" description="Polar residues" evidence="1">
    <location>
        <begin position="1364"/>
        <end position="1373"/>
    </location>
</feature>
<proteinExistence type="predicted"/>
<feature type="compositionally biased region" description="Polar residues" evidence="1">
    <location>
        <begin position="1289"/>
        <end position="1304"/>
    </location>
</feature>
<evidence type="ECO:0000256" key="1">
    <source>
        <dbReference type="SAM" id="MobiDB-lite"/>
    </source>
</evidence>
<feature type="compositionally biased region" description="Polar residues" evidence="1">
    <location>
        <begin position="1069"/>
        <end position="1082"/>
    </location>
</feature>
<feature type="compositionally biased region" description="Polar residues" evidence="1">
    <location>
        <begin position="2662"/>
        <end position="2679"/>
    </location>
</feature>
<reference evidence="3" key="1">
    <citation type="journal article" date="2023" name="G3 (Bethesda)">
        <title>A reference genome for the long-term kleptoplast-retaining sea slug Elysia crispata morphotype clarki.</title>
        <authorList>
            <person name="Eastman K.E."/>
            <person name="Pendleton A.L."/>
            <person name="Shaikh M.A."/>
            <person name="Suttiyut T."/>
            <person name="Ogas R."/>
            <person name="Tomko P."/>
            <person name="Gavelis G."/>
            <person name="Widhalm J.R."/>
            <person name="Wisecaver J.H."/>
        </authorList>
    </citation>
    <scope>NUCLEOTIDE SEQUENCE</scope>
    <source>
        <strain evidence="3">ECLA1</strain>
    </source>
</reference>
<feature type="region of interest" description="Disordered" evidence="1">
    <location>
        <begin position="2660"/>
        <end position="2703"/>
    </location>
</feature>
<feature type="region of interest" description="Disordered" evidence="1">
    <location>
        <begin position="2941"/>
        <end position="3007"/>
    </location>
</feature>
<keyword evidence="4" id="KW-1185">Reference proteome</keyword>
<feature type="region of interest" description="Disordered" evidence="1">
    <location>
        <begin position="419"/>
        <end position="441"/>
    </location>
</feature>
<name>A0AAE1DEF9_9GAST</name>
<feature type="region of interest" description="Disordered" evidence="1">
    <location>
        <begin position="3140"/>
        <end position="3303"/>
    </location>
</feature>
<feature type="compositionally biased region" description="Polar residues" evidence="1">
    <location>
        <begin position="3180"/>
        <end position="3196"/>
    </location>
</feature>
<feature type="compositionally biased region" description="Polar residues" evidence="1">
    <location>
        <begin position="2991"/>
        <end position="3007"/>
    </location>
</feature>
<dbReference type="Proteomes" id="UP001283361">
    <property type="component" value="Unassembled WGS sequence"/>
</dbReference>
<feature type="compositionally biased region" description="Polar residues" evidence="1">
    <location>
        <begin position="1955"/>
        <end position="1981"/>
    </location>
</feature>
<feature type="compositionally biased region" description="Polar residues" evidence="1">
    <location>
        <begin position="1677"/>
        <end position="1686"/>
    </location>
</feature>
<feature type="region of interest" description="Disordered" evidence="1">
    <location>
        <begin position="1955"/>
        <end position="1985"/>
    </location>
</feature>
<feature type="compositionally biased region" description="Polar residues" evidence="1">
    <location>
        <begin position="1509"/>
        <end position="1539"/>
    </location>
</feature>
<feature type="compositionally biased region" description="Polar residues" evidence="1">
    <location>
        <begin position="3034"/>
        <end position="3045"/>
    </location>
</feature>
<feature type="compositionally biased region" description="Polar residues" evidence="1">
    <location>
        <begin position="1209"/>
        <end position="1226"/>
    </location>
</feature>
<feature type="compositionally biased region" description="Polar residues" evidence="1">
    <location>
        <begin position="3288"/>
        <end position="3303"/>
    </location>
</feature>
<feature type="compositionally biased region" description="Basic and acidic residues" evidence="1">
    <location>
        <begin position="2692"/>
        <end position="2703"/>
    </location>
</feature>
<feature type="compositionally biased region" description="Acidic residues" evidence="1">
    <location>
        <begin position="2771"/>
        <end position="2790"/>
    </location>
</feature>
<dbReference type="InterPro" id="IPR013087">
    <property type="entry name" value="Znf_C2H2_type"/>
</dbReference>
<feature type="domain" description="C2H2-type" evidence="2">
    <location>
        <begin position="2834"/>
        <end position="2855"/>
    </location>
</feature>
<organism evidence="3 4">
    <name type="scientific">Elysia crispata</name>
    <name type="common">lettuce slug</name>
    <dbReference type="NCBI Taxonomy" id="231223"/>
    <lineage>
        <taxon>Eukaryota</taxon>
        <taxon>Metazoa</taxon>
        <taxon>Spiralia</taxon>
        <taxon>Lophotrochozoa</taxon>
        <taxon>Mollusca</taxon>
        <taxon>Gastropoda</taxon>
        <taxon>Heterobranchia</taxon>
        <taxon>Euthyneura</taxon>
        <taxon>Panpulmonata</taxon>
        <taxon>Sacoglossa</taxon>
        <taxon>Placobranchoidea</taxon>
        <taxon>Plakobranchidae</taxon>
        <taxon>Elysia</taxon>
    </lineage>
</organism>
<feature type="region of interest" description="Disordered" evidence="1">
    <location>
        <begin position="681"/>
        <end position="723"/>
    </location>
</feature>
<feature type="region of interest" description="Disordered" evidence="1">
    <location>
        <begin position="949"/>
        <end position="1106"/>
    </location>
</feature>
<dbReference type="PROSITE" id="PS00028">
    <property type="entry name" value="ZINC_FINGER_C2H2_1"/>
    <property type="match status" value="1"/>
</dbReference>
<feature type="compositionally biased region" description="Basic and acidic residues" evidence="1">
    <location>
        <begin position="2798"/>
        <end position="2808"/>
    </location>
</feature>
<feature type="compositionally biased region" description="Low complexity" evidence="1">
    <location>
        <begin position="964"/>
        <end position="980"/>
    </location>
</feature>
<dbReference type="EMBL" id="JAWDGP010004190">
    <property type="protein sequence ID" value="KAK3766890.1"/>
    <property type="molecule type" value="Genomic_DNA"/>
</dbReference>